<dbReference type="PANTHER" id="PTHR43174">
    <property type="entry name" value="UDP-N-ACETYLGLUCOSAMINE 2-EPIMERASE"/>
    <property type="match status" value="1"/>
</dbReference>
<sequence length="376" mass="42712">MENIKIMVIFGTRPEAIKMAPLIKELEKFSQIKCKVCVTAQHREILDQVLEIFNIEPEYDLNIMKTKQSLTGITCSVLSGLEEIFDKEKPDMVLVHGDTTTTFAAALAAFYRKIPVGHVEAGLRSYNKYSPYPEEINRKLTGALTELHFAPTTISRENLLREGIDEKNIFVTGNTVIDAMKYTIKENYVFENHELNLIDFKNKKIIMVTAHRRENWGIGIENICKALKTIVEENLDVEVLYLVHPNPVVKDVVYSILKDVSRIHLLRPIDTREIHNLMKKCYLVMTDSGGIQEEAPHLGKPVLVLRDVTERVEALSAGTVRLVGIDRDKIVLEANKLIRNVEEYNNMSKSINPYGDGNASIKIVDALVKYFNDISI</sequence>
<dbReference type="Proteomes" id="UP000342249">
    <property type="component" value="Unassembled WGS sequence"/>
</dbReference>
<evidence type="ECO:0000313" key="8">
    <source>
        <dbReference type="Proteomes" id="UP000342249"/>
    </source>
</evidence>
<evidence type="ECO:0000256" key="5">
    <source>
        <dbReference type="RuleBase" id="RU003513"/>
    </source>
</evidence>
<dbReference type="EC" id="5.1.3.14" evidence="3"/>
<evidence type="ECO:0000256" key="4">
    <source>
        <dbReference type="ARBA" id="ARBA00079400"/>
    </source>
</evidence>
<dbReference type="AlphaFoldDB" id="A0A5N7IW39"/>
<name>A0A5N7IW39_9CLOT</name>
<dbReference type="CDD" id="cd03786">
    <property type="entry name" value="GTB_UDP-GlcNAc_2-Epimerase"/>
    <property type="match status" value="1"/>
</dbReference>
<evidence type="ECO:0000256" key="2">
    <source>
        <dbReference type="ARBA" id="ARBA00038209"/>
    </source>
</evidence>
<dbReference type="GO" id="GO:0008761">
    <property type="term" value="F:UDP-N-acetylglucosamine 2-epimerase activity"/>
    <property type="evidence" value="ECO:0007669"/>
    <property type="project" value="UniProtKB-EC"/>
</dbReference>
<evidence type="ECO:0000256" key="3">
    <source>
        <dbReference type="ARBA" id="ARBA00038858"/>
    </source>
</evidence>
<proteinExistence type="inferred from homology"/>
<dbReference type="InterPro" id="IPR003331">
    <property type="entry name" value="UDP_GlcNAc_Epimerase_2_dom"/>
</dbReference>
<comment type="similarity">
    <text evidence="2 5">Belongs to the UDP-N-acetylglucosamine 2-epimerase family.</text>
</comment>
<evidence type="ECO:0000256" key="1">
    <source>
        <dbReference type="ARBA" id="ARBA00023235"/>
    </source>
</evidence>
<keyword evidence="1 5" id="KW-0413">Isomerase</keyword>
<reference evidence="7 8" key="1">
    <citation type="journal article" date="2019" name="Lett. Appl. Microbiol.">
        <title>A case of 'blown pack' spoilage of vacuum-packaged pork likely associated with Clostridium estertheticum in Canada.</title>
        <authorList>
            <person name="Zhang P."/>
            <person name="Ward P."/>
            <person name="McMullen L.M."/>
            <person name="Yang X."/>
        </authorList>
    </citation>
    <scope>NUCLEOTIDE SEQUENCE [LARGE SCALE GENOMIC DNA]</scope>
    <source>
        <strain evidence="7 8">MA19</strain>
    </source>
</reference>
<gene>
    <name evidence="7" type="ORF">E4V82_00960</name>
</gene>
<evidence type="ECO:0000259" key="6">
    <source>
        <dbReference type="Pfam" id="PF02350"/>
    </source>
</evidence>
<dbReference type="EMBL" id="SPSF01000008">
    <property type="protein sequence ID" value="MPQ60691.1"/>
    <property type="molecule type" value="Genomic_DNA"/>
</dbReference>
<dbReference type="PANTHER" id="PTHR43174:SF2">
    <property type="entry name" value="UDP-N-ACETYLGLUCOSAMINE 2-EPIMERASE"/>
    <property type="match status" value="1"/>
</dbReference>
<dbReference type="Pfam" id="PF02350">
    <property type="entry name" value="Epimerase_2"/>
    <property type="match status" value="1"/>
</dbReference>
<feature type="domain" description="UDP-N-acetylglucosamine 2-epimerase" evidence="6">
    <location>
        <begin position="24"/>
        <end position="367"/>
    </location>
</feature>
<dbReference type="FunFam" id="3.40.50.2000:FF:000043">
    <property type="entry name" value="UDP-N-acetylglucosamine 2-epimerase"/>
    <property type="match status" value="1"/>
</dbReference>
<comment type="caution">
    <text evidence="7">The sequence shown here is derived from an EMBL/GenBank/DDBJ whole genome shotgun (WGS) entry which is preliminary data.</text>
</comment>
<dbReference type="SUPFAM" id="SSF53756">
    <property type="entry name" value="UDP-Glycosyltransferase/glycogen phosphorylase"/>
    <property type="match status" value="1"/>
</dbReference>
<protein>
    <recommendedName>
        <fullName evidence="3">UDP-N-acetylglucosamine 2-epimerase (non-hydrolyzing)</fullName>
        <ecNumber evidence="3">5.1.3.14</ecNumber>
    </recommendedName>
    <alternativeName>
        <fullName evidence="4">UDP-GlcNAc-2-epimerase</fullName>
    </alternativeName>
</protein>
<dbReference type="InterPro" id="IPR029767">
    <property type="entry name" value="WecB-like"/>
</dbReference>
<organism evidence="7 8">
    <name type="scientific">Clostridium estertheticum</name>
    <dbReference type="NCBI Taxonomy" id="238834"/>
    <lineage>
        <taxon>Bacteria</taxon>
        <taxon>Bacillati</taxon>
        <taxon>Bacillota</taxon>
        <taxon>Clostridia</taxon>
        <taxon>Eubacteriales</taxon>
        <taxon>Clostridiaceae</taxon>
        <taxon>Clostridium</taxon>
    </lineage>
</organism>
<dbReference type="RefSeq" id="WP_162523003.1">
    <property type="nucleotide sequence ID" value="NZ_SPSE01000008.1"/>
</dbReference>
<dbReference type="NCBIfam" id="TIGR00236">
    <property type="entry name" value="wecB"/>
    <property type="match status" value="1"/>
</dbReference>
<evidence type="ECO:0000313" key="7">
    <source>
        <dbReference type="EMBL" id="MPQ60691.1"/>
    </source>
</evidence>
<accession>A0A5N7IW39</accession>
<dbReference type="Gene3D" id="3.40.50.2000">
    <property type="entry name" value="Glycogen Phosphorylase B"/>
    <property type="match status" value="2"/>
</dbReference>